<gene>
    <name evidence="2" type="ORF">Fot_38986</name>
</gene>
<feature type="compositionally biased region" description="Low complexity" evidence="1">
    <location>
        <begin position="9"/>
        <end position="20"/>
    </location>
</feature>
<reference evidence="3" key="1">
    <citation type="submission" date="2024-07" db="EMBL/GenBank/DDBJ databases">
        <title>Two chromosome-level genome assemblies of Korean endemic species Abeliophyllum distichum and Forsythia ovata (Oleaceae).</title>
        <authorList>
            <person name="Jang H."/>
        </authorList>
    </citation>
    <scope>NUCLEOTIDE SEQUENCE [LARGE SCALE GENOMIC DNA]</scope>
</reference>
<feature type="region of interest" description="Disordered" evidence="1">
    <location>
        <begin position="1"/>
        <end position="31"/>
    </location>
</feature>
<proteinExistence type="predicted"/>
<sequence>MVESKQIMSSSPVLGSSSGLQERSNRKREMSFGQALRRSFFVKLDRSNFPSWKTMITPVIKGDKLEGFLLGTTPRPSKNIMISEARQDEAQGKIIPNPQYEK</sequence>
<name>A0ABD1S3B9_9LAMI</name>
<feature type="region of interest" description="Disordered" evidence="1">
    <location>
        <begin position="79"/>
        <end position="102"/>
    </location>
</feature>
<dbReference type="EMBL" id="JBFOLJ010000011">
    <property type="protein sequence ID" value="KAL2495229.1"/>
    <property type="molecule type" value="Genomic_DNA"/>
</dbReference>
<comment type="caution">
    <text evidence="2">The sequence shown here is derived from an EMBL/GenBank/DDBJ whole genome shotgun (WGS) entry which is preliminary data.</text>
</comment>
<evidence type="ECO:0000256" key="1">
    <source>
        <dbReference type="SAM" id="MobiDB-lite"/>
    </source>
</evidence>
<dbReference type="Proteomes" id="UP001604277">
    <property type="component" value="Unassembled WGS sequence"/>
</dbReference>
<keyword evidence="3" id="KW-1185">Reference proteome</keyword>
<evidence type="ECO:0000313" key="3">
    <source>
        <dbReference type="Proteomes" id="UP001604277"/>
    </source>
</evidence>
<organism evidence="2 3">
    <name type="scientific">Forsythia ovata</name>
    <dbReference type="NCBI Taxonomy" id="205694"/>
    <lineage>
        <taxon>Eukaryota</taxon>
        <taxon>Viridiplantae</taxon>
        <taxon>Streptophyta</taxon>
        <taxon>Embryophyta</taxon>
        <taxon>Tracheophyta</taxon>
        <taxon>Spermatophyta</taxon>
        <taxon>Magnoliopsida</taxon>
        <taxon>eudicotyledons</taxon>
        <taxon>Gunneridae</taxon>
        <taxon>Pentapetalae</taxon>
        <taxon>asterids</taxon>
        <taxon>lamiids</taxon>
        <taxon>Lamiales</taxon>
        <taxon>Oleaceae</taxon>
        <taxon>Forsythieae</taxon>
        <taxon>Forsythia</taxon>
    </lineage>
</organism>
<accession>A0ABD1S3B9</accession>
<protein>
    <submittedName>
        <fullName evidence="2">Uncharacterized protein</fullName>
    </submittedName>
</protein>
<dbReference type="AlphaFoldDB" id="A0ABD1S3B9"/>
<evidence type="ECO:0000313" key="2">
    <source>
        <dbReference type="EMBL" id="KAL2495229.1"/>
    </source>
</evidence>